<feature type="non-terminal residue" evidence="1">
    <location>
        <position position="76"/>
    </location>
</feature>
<dbReference type="AlphaFoldDB" id="A0A9P1CRL6"/>
<dbReference type="EMBL" id="CAMXCT020002173">
    <property type="protein sequence ID" value="CAL1149571.1"/>
    <property type="molecule type" value="Genomic_DNA"/>
</dbReference>
<evidence type="ECO:0000313" key="2">
    <source>
        <dbReference type="EMBL" id="CAL1149571.1"/>
    </source>
</evidence>
<dbReference type="EMBL" id="CAMXCT030002173">
    <property type="protein sequence ID" value="CAL4783508.1"/>
    <property type="molecule type" value="Genomic_DNA"/>
</dbReference>
<name>A0A9P1CRL6_9DINO</name>
<feature type="non-terminal residue" evidence="1">
    <location>
        <position position="1"/>
    </location>
</feature>
<evidence type="ECO:0000313" key="1">
    <source>
        <dbReference type="EMBL" id="CAI3996196.1"/>
    </source>
</evidence>
<gene>
    <name evidence="1" type="ORF">C1SCF055_LOCUS22692</name>
</gene>
<proteinExistence type="predicted"/>
<reference evidence="1" key="1">
    <citation type="submission" date="2022-10" db="EMBL/GenBank/DDBJ databases">
        <authorList>
            <person name="Chen Y."/>
            <person name="Dougan E. K."/>
            <person name="Chan C."/>
            <person name="Rhodes N."/>
            <person name="Thang M."/>
        </authorList>
    </citation>
    <scope>NUCLEOTIDE SEQUENCE</scope>
</reference>
<accession>A0A9P1CRL6</accession>
<sequence length="76" mass="8163">ASFYELEGSRDVITILTDAEKDPRVMGFALEGDENELQGQAEANGEQIDVEILAPEDDVEIEGQDIDQGNAGVGPQ</sequence>
<organism evidence="1">
    <name type="scientific">Cladocopium goreaui</name>
    <dbReference type="NCBI Taxonomy" id="2562237"/>
    <lineage>
        <taxon>Eukaryota</taxon>
        <taxon>Sar</taxon>
        <taxon>Alveolata</taxon>
        <taxon>Dinophyceae</taxon>
        <taxon>Suessiales</taxon>
        <taxon>Symbiodiniaceae</taxon>
        <taxon>Cladocopium</taxon>
    </lineage>
</organism>
<evidence type="ECO:0000313" key="3">
    <source>
        <dbReference type="Proteomes" id="UP001152797"/>
    </source>
</evidence>
<dbReference type="Proteomes" id="UP001152797">
    <property type="component" value="Unassembled WGS sequence"/>
</dbReference>
<keyword evidence="3" id="KW-1185">Reference proteome</keyword>
<comment type="caution">
    <text evidence="1">The sequence shown here is derived from an EMBL/GenBank/DDBJ whole genome shotgun (WGS) entry which is preliminary data.</text>
</comment>
<reference evidence="2" key="2">
    <citation type="submission" date="2024-04" db="EMBL/GenBank/DDBJ databases">
        <authorList>
            <person name="Chen Y."/>
            <person name="Shah S."/>
            <person name="Dougan E. K."/>
            <person name="Thang M."/>
            <person name="Chan C."/>
        </authorList>
    </citation>
    <scope>NUCLEOTIDE SEQUENCE [LARGE SCALE GENOMIC DNA]</scope>
</reference>
<protein>
    <submittedName>
        <fullName evidence="1">Uncharacterized protein</fullName>
    </submittedName>
</protein>
<dbReference type="EMBL" id="CAMXCT010002173">
    <property type="protein sequence ID" value="CAI3996196.1"/>
    <property type="molecule type" value="Genomic_DNA"/>
</dbReference>